<protein>
    <submittedName>
        <fullName evidence="1">Uncharacterized protein</fullName>
    </submittedName>
</protein>
<dbReference type="InterPro" id="IPR028364">
    <property type="entry name" value="Ribosomal_uL1/biogenesis"/>
</dbReference>
<reference evidence="1" key="2">
    <citation type="submission" date="2021-05" db="EMBL/GenBank/DDBJ databases">
        <authorList>
            <person name="Pain A."/>
        </authorList>
    </citation>
    <scope>NUCLEOTIDE SEQUENCE</scope>
    <source>
        <strain evidence="1">1802A</strain>
    </source>
</reference>
<dbReference type="CDD" id="cd00403">
    <property type="entry name" value="Ribosomal_L1"/>
    <property type="match status" value="1"/>
</dbReference>
<dbReference type="InterPro" id="IPR023674">
    <property type="entry name" value="Ribosomal_uL1-like"/>
</dbReference>
<dbReference type="Pfam" id="PF00687">
    <property type="entry name" value="Ribosomal_L1"/>
    <property type="match status" value="1"/>
</dbReference>
<sequence>MAKSALYRLNLSTDTPSVDKKTVKLIAKDSGKPASKPIAVIPKPGASALDNKDITISVPTLRKAIDALQERAERIRESQTRNLLDDPSRSYVFLQIFLKKIFTETHVRPLKIKLEYPIYEGKDVCLFVKDPQKHWKKLIEDLNIREIKKVIGVDKLRKKYREYKDRKLLASSIDLFLTDRAVAPSLPSLLGKIFIEKKKLPIAINMGREGMRDVLCDAIHSTFYRVSNGNCSSVKVAVTSMKRSEIVSNVVQVSKIASIHLNWEGAESLCLYSDELEGLENLVEMVTSETSSTTA</sequence>
<evidence type="ECO:0000313" key="2">
    <source>
        <dbReference type="Proteomes" id="UP001195914"/>
    </source>
</evidence>
<dbReference type="Gene3D" id="3.40.50.790">
    <property type="match status" value="1"/>
</dbReference>
<evidence type="ECO:0000313" key="1">
    <source>
        <dbReference type="EMBL" id="KAK1936021.1"/>
    </source>
</evidence>
<dbReference type="InterPro" id="IPR050257">
    <property type="entry name" value="eL8/uL1-like"/>
</dbReference>
<accession>A0AAD9LGY4</accession>
<dbReference type="GO" id="GO:0003723">
    <property type="term" value="F:RNA binding"/>
    <property type="evidence" value="ECO:0007669"/>
    <property type="project" value="InterPro"/>
</dbReference>
<dbReference type="EMBL" id="JAHBMH010000044">
    <property type="protein sequence ID" value="KAK1936021.1"/>
    <property type="molecule type" value="Genomic_DNA"/>
</dbReference>
<proteinExistence type="predicted"/>
<name>A0AAD9LGY4_BABDI</name>
<dbReference type="InterPro" id="IPR016095">
    <property type="entry name" value="Ribosomal_uL1_3-a/b-sand"/>
</dbReference>
<dbReference type="Proteomes" id="UP001195914">
    <property type="component" value="Unassembled WGS sequence"/>
</dbReference>
<keyword evidence="2" id="KW-1185">Reference proteome</keyword>
<dbReference type="AlphaFoldDB" id="A0AAD9LGY4"/>
<organism evidence="1 2">
    <name type="scientific">Babesia divergens</name>
    <dbReference type="NCBI Taxonomy" id="32595"/>
    <lineage>
        <taxon>Eukaryota</taxon>
        <taxon>Sar</taxon>
        <taxon>Alveolata</taxon>
        <taxon>Apicomplexa</taxon>
        <taxon>Aconoidasida</taxon>
        <taxon>Piroplasmida</taxon>
        <taxon>Babesiidae</taxon>
        <taxon>Babesia</taxon>
    </lineage>
</organism>
<dbReference type="SUPFAM" id="SSF56808">
    <property type="entry name" value="Ribosomal protein L1"/>
    <property type="match status" value="1"/>
</dbReference>
<gene>
    <name evidence="1" type="ORF">X943_000986</name>
</gene>
<comment type="caution">
    <text evidence="1">The sequence shown here is derived from an EMBL/GenBank/DDBJ whole genome shotgun (WGS) entry which is preliminary data.</text>
</comment>
<dbReference type="PANTHER" id="PTHR23105">
    <property type="entry name" value="RIBOSOMAL PROTEIN L7AE FAMILY MEMBER"/>
    <property type="match status" value="1"/>
</dbReference>
<reference evidence="1" key="1">
    <citation type="journal article" date="2014" name="Nucleic Acids Res.">
        <title>The evolutionary dynamics of variant antigen genes in Babesia reveal a history of genomic innovation underlying host-parasite interaction.</title>
        <authorList>
            <person name="Jackson A.P."/>
            <person name="Otto T.D."/>
            <person name="Darby A."/>
            <person name="Ramaprasad A."/>
            <person name="Xia D."/>
            <person name="Echaide I.E."/>
            <person name="Farber M."/>
            <person name="Gahlot S."/>
            <person name="Gamble J."/>
            <person name="Gupta D."/>
            <person name="Gupta Y."/>
            <person name="Jackson L."/>
            <person name="Malandrin L."/>
            <person name="Malas T.B."/>
            <person name="Moussa E."/>
            <person name="Nair M."/>
            <person name="Reid A.J."/>
            <person name="Sanders M."/>
            <person name="Sharma J."/>
            <person name="Tracey A."/>
            <person name="Quail M.A."/>
            <person name="Weir W."/>
            <person name="Wastling J.M."/>
            <person name="Hall N."/>
            <person name="Willadsen P."/>
            <person name="Lingelbach K."/>
            <person name="Shiels B."/>
            <person name="Tait A."/>
            <person name="Berriman M."/>
            <person name="Allred D.R."/>
            <person name="Pain A."/>
        </authorList>
    </citation>
    <scope>NUCLEOTIDE SEQUENCE</scope>
    <source>
        <strain evidence="1">1802A</strain>
    </source>
</reference>